<evidence type="ECO:0000259" key="1">
    <source>
        <dbReference type="Pfam" id="PF01431"/>
    </source>
</evidence>
<name>A0A9J6FE72_HAELO</name>
<dbReference type="Proteomes" id="UP000821853">
    <property type="component" value="Chromosome 1"/>
</dbReference>
<dbReference type="PANTHER" id="PTHR11733:SF241">
    <property type="entry name" value="GH26575P-RELATED"/>
    <property type="match status" value="1"/>
</dbReference>
<dbReference type="InterPro" id="IPR024079">
    <property type="entry name" value="MetalloPept_cat_dom_sf"/>
</dbReference>
<feature type="domain" description="Peptidase M13 C-terminal" evidence="1">
    <location>
        <begin position="199"/>
        <end position="339"/>
    </location>
</feature>
<dbReference type="AlphaFoldDB" id="A0A9J6FE72"/>
<dbReference type="GO" id="GO:0005886">
    <property type="term" value="C:plasma membrane"/>
    <property type="evidence" value="ECO:0007669"/>
    <property type="project" value="TreeGrafter"/>
</dbReference>
<dbReference type="SUPFAM" id="SSF55486">
    <property type="entry name" value="Metalloproteases ('zincins'), catalytic domain"/>
    <property type="match status" value="1"/>
</dbReference>
<dbReference type="GO" id="GO:0016485">
    <property type="term" value="P:protein processing"/>
    <property type="evidence" value="ECO:0007669"/>
    <property type="project" value="TreeGrafter"/>
</dbReference>
<dbReference type="PROSITE" id="PS51885">
    <property type="entry name" value="NEPRILYSIN"/>
    <property type="match status" value="1"/>
</dbReference>
<reference evidence="2 3" key="1">
    <citation type="journal article" date="2020" name="Cell">
        <title>Large-Scale Comparative Analyses of Tick Genomes Elucidate Their Genetic Diversity and Vector Capacities.</title>
        <authorList>
            <consortium name="Tick Genome and Microbiome Consortium (TIGMIC)"/>
            <person name="Jia N."/>
            <person name="Wang J."/>
            <person name="Shi W."/>
            <person name="Du L."/>
            <person name="Sun Y."/>
            <person name="Zhan W."/>
            <person name="Jiang J.F."/>
            <person name="Wang Q."/>
            <person name="Zhang B."/>
            <person name="Ji P."/>
            <person name="Bell-Sakyi L."/>
            <person name="Cui X.M."/>
            <person name="Yuan T.T."/>
            <person name="Jiang B.G."/>
            <person name="Yang W.F."/>
            <person name="Lam T.T."/>
            <person name="Chang Q.C."/>
            <person name="Ding S.J."/>
            <person name="Wang X.J."/>
            <person name="Zhu J.G."/>
            <person name="Ruan X.D."/>
            <person name="Zhao L."/>
            <person name="Wei J.T."/>
            <person name="Ye R.Z."/>
            <person name="Que T.C."/>
            <person name="Du C.H."/>
            <person name="Zhou Y.H."/>
            <person name="Cheng J.X."/>
            <person name="Dai P.F."/>
            <person name="Guo W.B."/>
            <person name="Han X.H."/>
            <person name="Huang E.J."/>
            <person name="Li L.F."/>
            <person name="Wei W."/>
            <person name="Gao Y.C."/>
            <person name="Liu J.Z."/>
            <person name="Shao H.Z."/>
            <person name="Wang X."/>
            <person name="Wang C.C."/>
            <person name="Yang T.C."/>
            <person name="Huo Q.B."/>
            <person name="Li W."/>
            <person name="Chen H.Y."/>
            <person name="Chen S.E."/>
            <person name="Zhou L.G."/>
            <person name="Ni X.B."/>
            <person name="Tian J.H."/>
            <person name="Sheng Y."/>
            <person name="Liu T."/>
            <person name="Pan Y.S."/>
            <person name="Xia L.Y."/>
            <person name="Li J."/>
            <person name="Zhao F."/>
            <person name="Cao W.C."/>
        </authorList>
    </citation>
    <scope>NUCLEOTIDE SEQUENCE [LARGE SCALE GENOMIC DNA]</scope>
    <source>
        <tissue evidence="2">Larvae</tissue>
    </source>
</reference>
<dbReference type="GO" id="GO:0004222">
    <property type="term" value="F:metalloendopeptidase activity"/>
    <property type="evidence" value="ECO:0007669"/>
    <property type="project" value="InterPro"/>
</dbReference>
<dbReference type="VEuPathDB" id="VectorBase:HLOH_062504"/>
<dbReference type="Gene3D" id="3.40.390.10">
    <property type="entry name" value="Collagenase (Catalytic Domain)"/>
    <property type="match status" value="1"/>
</dbReference>
<organism evidence="2 3">
    <name type="scientific">Haemaphysalis longicornis</name>
    <name type="common">Bush tick</name>
    <dbReference type="NCBI Taxonomy" id="44386"/>
    <lineage>
        <taxon>Eukaryota</taxon>
        <taxon>Metazoa</taxon>
        <taxon>Ecdysozoa</taxon>
        <taxon>Arthropoda</taxon>
        <taxon>Chelicerata</taxon>
        <taxon>Arachnida</taxon>
        <taxon>Acari</taxon>
        <taxon>Parasitiformes</taxon>
        <taxon>Ixodida</taxon>
        <taxon>Ixodoidea</taxon>
        <taxon>Ixodidae</taxon>
        <taxon>Haemaphysalinae</taxon>
        <taxon>Haemaphysalis</taxon>
    </lineage>
</organism>
<keyword evidence="3" id="KW-1185">Reference proteome</keyword>
<dbReference type="InterPro" id="IPR000718">
    <property type="entry name" value="Peptidase_M13"/>
</dbReference>
<dbReference type="Pfam" id="PF01431">
    <property type="entry name" value="Peptidase_M13"/>
    <property type="match status" value="1"/>
</dbReference>
<dbReference type="EMBL" id="JABSTR010000001">
    <property type="protein sequence ID" value="KAH9360452.1"/>
    <property type="molecule type" value="Genomic_DNA"/>
</dbReference>
<dbReference type="PRINTS" id="PR00786">
    <property type="entry name" value="NEPRILYSIN"/>
</dbReference>
<proteinExistence type="predicted"/>
<dbReference type="OrthoDB" id="6475849at2759"/>
<comment type="caution">
    <text evidence="2">The sequence shown here is derived from an EMBL/GenBank/DDBJ whole genome shotgun (WGS) entry which is preliminary data.</text>
</comment>
<dbReference type="InterPro" id="IPR042089">
    <property type="entry name" value="Peptidase_M13_dom_2"/>
</dbReference>
<protein>
    <recommendedName>
        <fullName evidence="1">Peptidase M13 C-terminal domain-containing protein</fullName>
    </recommendedName>
</protein>
<dbReference type="InterPro" id="IPR018497">
    <property type="entry name" value="Peptidase_M13_C"/>
</dbReference>
<dbReference type="Gene3D" id="1.10.1380.10">
    <property type="entry name" value="Neutral endopeptidase , domain2"/>
    <property type="match status" value="1"/>
</dbReference>
<evidence type="ECO:0000313" key="2">
    <source>
        <dbReference type="EMBL" id="KAH9360452.1"/>
    </source>
</evidence>
<sequence length="345" mass="37639">MFVLNKRLPWLVAIVVDNVKGTTGLPTYVTWHVVHQLAPKTLYPLPRAQFTDGRGADKSALGYMAGRCYTGVVLPLAFVHVFNRRWLAATSVRNATALLGSIRSVGSATIASLPWADAGRRRGAPENLATLRAVVAWLDHGSGNEEGLRRLCPYGPELSDTCLDMSLALHATELNVSKGFVRVHGPTSKEVGVLLAVVNDFYIPMHHVIVTPAAILYPPCHLAGFPSSYNLASLGHVMGHENTHAFDRDEALFGRHGLRRNWWTPASRKRFSRQVCCLRCLYNETPWTGAARYGAHALCENLAISGGLLKADRAYRGSVALQHSGPVQQGTTSTGEQLFASSCFK</sequence>
<accession>A0A9J6FE72</accession>
<gene>
    <name evidence="2" type="ORF">HPB48_013427</name>
</gene>
<evidence type="ECO:0000313" key="3">
    <source>
        <dbReference type="Proteomes" id="UP000821853"/>
    </source>
</evidence>
<dbReference type="PANTHER" id="PTHR11733">
    <property type="entry name" value="ZINC METALLOPROTEASE FAMILY M13 NEPRILYSIN-RELATED"/>
    <property type="match status" value="1"/>
</dbReference>